<proteinExistence type="predicted"/>
<dbReference type="FunFam" id="3.30.70.330:FF:000101">
    <property type="entry name" value="Protein MEI2-like 1"/>
    <property type="match status" value="1"/>
</dbReference>
<dbReference type="OrthoDB" id="417481at2759"/>
<reference evidence="8" key="1">
    <citation type="journal article" date="2020" name="Plant Biotechnol. J.">
        <title>The pomegranate (Punica granatum L.) draft genome dissects genetic divergence between soft- and hard-seeded cultivars.</title>
        <authorList>
            <person name="Luo X."/>
            <person name="Li H."/>
            <person name="Wu Z."/>
            <person name="Yao W."/>
            <person name="Zhao P."/>
            <person name="Cao D."/>
            <person name="Yu H."/>
            <person name="Li K."/>
            <person name="Poudel K."/>
            <person name="Zhao D."/>
            <person name="Zhang F."/>
            <person name="Xia X."/>
            <person name="Chen L."/>
            <person name="Wang Q."/>
            <person name="Jing D."/>
            <person name="Cao S."/>
        </authorList>
    </citation>
    <scope>NUCLEOTIDE SEQUENCE [LARGE SCALE GENOMIC DNA]</scope>
    <source>
        <strain evidence="8">cv. Tunisia</strain>
    </source>
</reference>
<protein>
    <submittedName>
        <fullName evidence="9">Protein MEI2-like 4</fullName>
    </submittedName>
</protein>
<evidence type="ECO:0000313" key="9">
    <source>
        <dbReference type="RefSeq" id="XP_031402706.1"/>
    </source>
</evidence>
<feature type="compositionally biased region" description="Polar residues" evidence="6">
    <location>
        <begin position="523"/>
        <end position="539"/>
    </location>
</feature>
<dbReference type="Pfam" id="PF00076">
    <property type="entry name" value="RRM_1"/>
    <property type="match status" value="2"/>
</dbReference>
<evidence type="ECO:0000256" key="6">
    <source>
        <dbReference type="SAM" id="MobiDB-lite"/>
    </source>
</evidence>
<dbReference type="InterPro" id="IPR034453">
    <property type="entry name" value="MEI2-like_RRM1"/>
</dbReference>
<reference evidence="9" key="2">
    <citation type="submission" date="2025-08" db="UniProtKB">
        <authorList>
            <consortium name="RefSeq"/>
        </authorList>
    </citation>
    <scope>IDENTIFICATION</scope>
    <source>
        <tissue evidence="9">Leaf</tissue>
    </source>
</reference>
<dbReference type="SMART" id="SM00360">
    <property type="entry name" value="RRM"/>
    <property type="match status" value="2"/>
</dbReference>
<evidence type="ECO:0000256" key="1">
    <source>
        <dbReference type="ARBA" id="ARBA00022737"/>
    </source>
</evidence>
<dbReference type="Proteomes" id="UP000515151">
    <property type="component" value="Chromosome 6"/>
</dbReference>
<dbReference type="CDD" id="cd12531">
    <property type="entry name" value="RRM3_MEI2_like"/>
    <property type="match status" value="1"/>
</dbReference>
<dbReference type="InterPro" id="IPR035979">
    <property type="entry name" value="RBD_domain_sf"/>
</dbReference>
<keyword evidence="2 5" id="KW-0694">RNA-binding</keyword>
<accession>A0A6P8EBH2</accession>
<comment type="function">
    <text evidence="4">Probable RNA-binding protein that plays a role in meiosis and vegetative growth.</text>
</comment>
<dbReference type="InterPro" id="IPR012677">
    <property type="entry name" value="Nucleotide-bd_a/b_plait_sf"/>
</dbReference>
<evidence type="ECO:0000256" key="3">
    <source>
        <dbReference type="ARBA" id="ARBA00023254"/>
    </source>
</evidence>
<dbReference type="AlphaFoldDB" id="A0A6P8EBH2"/>
<dbReference type="RefSeq" id="XP_031402706.1">
    <property type="nucleotide sequence ID" value="XM_031546846.1"/>
</dbReference>
<feature type="domain" description="RRM" evidence="7">
    <location>
        <begin position="98"/>
        <end position="171"/>
    </location>
</feature>
<dbReference type="Gene3D" id="3.30.70.330">
    <property type="match status" value="2"/>
</dbReference>
<dbReference type="Pfam" id="PF04059">
    <property type="entry name" value="RRM_2"/>
    <property type="match status" value="1"/>
</dbReference>
<evidence type="ECO:0000256" key="2">
    <source>
        <dbReference type="ARBA" id="ARBA00022884"/>
    </source>
</evidence>
<name>A0A6P8EBH2_PUNGR</name>
<feature type="domain" description="RRM" evidence="7">
    <location>
        <begin position="13"/>
        <end position="86"/>
    </location>
</feature>
<dbReference type="GO" id="GO:0045836">
    <property type="term" value="P:positive regulation of meiotic nuclear division"/>
    <property type="evidence" value="ECO:0007669"/>
    <property type="project" value="UniProtKB-ARBA"/>
</dbReference>
<dbReference type="InterPro" id="IPR000504">
    <property type="entry name" value="RRM_dom"/>
</dbReference>
<keyword evidence="8" id="KW-1185">Reference proteome</keyword>
<sequence>MNGEHPYGGHPSRTLFVRNINSNVEDSELRALFERHGEICILYTACKHRGFVMIFYYDIRAARTAMKALQSKPLRQRKLDIHYSIPKDNPTKKDINQGTLVVFNLDSSVSNEELHHIFGAYGEIKEIRETPHRNNRKFIKFYDVRAAEAALHELNRSGIAGKQIKLEPSCPGGVRHFAQNNPLESEQEEFDLFVRRNSPANNSNAGLSGPFPSGSVKPSSTDDGTIMGFQSSMHSSILESAFHPGVSSSVPNSLPSLMRAGSVGSHPGLADSGHSMGHLKFDIRPTQNVHPHSLPDYHDALVNGIHCSSPRTMVSTINSRYMERIDNRQLCRFGSAGKGSCTLPGQYPWGNHSYQPQPSSMMWPNSPSFVNKKQYELDIDRIMRGEDNRTTLMIKNIPNKYPSKMLLAAIDECHRGTYDFIYLPIDFKNKCNVGYAFINMTDPSQIIPFYKKWEKFNSEKVASLANARIQGKAALIAHFRNSSLMNEDKRCRPILFNTEGPNAGDQVPFTMGVNVRTRPGKSRTGNPEDNDQGNRSSLPNGEDSSHGHVDTSTGCGKESD</sequence>
<dbReference type="GO" id="GO:0003723">
    <property type="term" value="F:RNA binding"/>
    <property type="evidence" value="ECO:0007669"/>
    <property type="project" value="UniProtKB-UniRule"/>
</dbReference>
<dbReference type="SUPFAM" id="SSF54928">
    <property type="entry name" value="RNA-binding domain, RBD"/>
    <property type="match status" value="2"/>
</dbReference>
<dbReference type="CDD" id="cd12524">
    <property type="entry name" value="RRM1_MEI2_like"/>
    <property type="match status" value="1"/>
</dbReference>
<dbReference type="GeneID" id="116212284"/>
<keyword evidence="3" id="KW-0469">Meiosis</keyword>
<organism evidence="8 9">
    <name type="scientific">Punica granatum</name>
    <name type="common">Pomegranate</name>
    <dbReference type="NCBI Taxonomy" id="22663"/>
    <lineage>
        <taxon>Eukaryota</taxon>
        <taxon>Viridiplantae</taxon>
        <taxon>Streptophyta</taxon>
        <taxon>Embryophyta</taxon>
        <taxon>Tracheophyta</taxon>
        <taxon>Spermatophyta</taxon>
        <taxon>Magnoliopsida</taxon>
        <taxon>eudicotyledons</taxon>
        <taxon>Gunneridae</taxon>
        <taxon>Pentapetalae</taxon>
        <taxon>rosids</taxon>
        <taxon>malvids</taxon>
        <taxon>Myrtales</taxon>
        <taxon>Lythraceae</taxon>
        <taxon>Punica</taxon>
    </lineage>
</organism>
<dbReference type="GO" id="GO:0051321">
    <property type="term" value="P:meiotic cell cycle"/>
    <property type="evidence" value="ECO:0007669"/>
    <property type="project" value="UniProtKB-KW"/>
</dbReference>
<dbReference type="PROSITE" id="PS50102">
    <property type="entry name" value="RRM"/>
    <property type="match status" value="2"/>
</dbReference>
<dbReference type="InterPro" id="IPR007201">
    <property type="entry name" value="Mei2-like_Rrm_C"/>
</dbReference>
<evidence type="ECO:0000259" key="7">
    <source>
        <dbReference type="PROSITE" id="PS50102"/>
    </source>
</evidence>
<dbReference type="GO" id="GO:0045927">
    <property type="term" value="P:positive regulation of growth"/>
    <property type="evidence" value="ECO:0007669"/>
    <property type="project" value="UniProtKB-ARBA"/>
</dbReference>
<dbReference type="InterPro" id="IPR034454">
    <property type="entry name" value="MEI2-like_RRM3"/>
</dbReference>
<feature type="region of interest" description="Disordered" evidence="6">
    <location>
        <begin position="497"/>
        <end position="560"/>
    </location>
</feature>
<gene>
    <name evidence="9" type="primary">LOC116212284</name>
</gene>
<dbReference type="FunFam" id="3.30.70.330:FF:000063">
    <property type="entry name" value="MEI2-like protein 5 isoform 2"/>
    <property type="match status" value="1"/>
</dbReference>
<evidence type="ECO:0000256" key="4">
    <source>
        <dbReference type="ARBA" id="ARBA00058438"/>
    </source>
</evidence>
<evidence type="ECO:0000256" key="5">
    <source>
        <dbReference type="PROSITE-ProRule" id="PRU00176"/>
    </source>
</evidence>
<feature type="region of interest" description="Disordered" evidence="6">
    <location>
        <begin position="197"/>
        <end position="220"/>
    </location>
</feature>
<keyword evidence="1" id="KW-0677">Repeat</keyword>
<evidence type="ECO:0000313" key="8">
    <source>
        <dbReference type="Proteomes" id="UP000515151"/>
    </source>
</evidence>
<dbReference type="PANTHER" id="PTHR23189">
    <property type="entry name" value="RNA RECOGNITION MOTIF-CONTAINING"/>
    <property type="match status" value="1"/>
</dbReference>